<keyword evidence="1" id="KW-1133">Transmembrane helix</keyword>
<dbReference type="Proteomes" id="UP000194265">
    <property type="component" value="Chromosome"/>
</dbReference>
<keyword evidence="1" id="KW-0812">Transmembrane</keyword>
<dbReference type="OrthoDB" id="5362297at2"/>
<reference evidence="2 3" key="1">
    <citation type="journal article" date="2017" name="Genome Biol. Evol.">
        <title>Comparative Genomic Analysis Identifies a Campylobacter Clade Deficient in Selenium Metabolism.</title>
        <authorList>
            <person name="Miller W.G."/>
            <person name="Yee E."/>
            <person name="Lopes B.S."/>
            <person name="Chapman M.H."/>
            <person name="Huynh S."/>
            <person name="Bono J.L."/>
            <person name="Parker C.T."/>
            <person name="Strachan N.J.C."/>
            <person name="Forbes K.J."/>
        </authorList>
    </citation>
    <scope>NUCLEOTIDE SEQUENCE [LARGE SCALE GENOMIC DNA]</scope>
    <source>
        <strain evidence="2 3">RM8964</strain>
    </source>
</reference>
<name>A0A1X9SZ48_9BACT</name>
<accession>A0A1X9SZ48</accession>
<feature type="transmembrane region" description="Helical" evidence="1">
    <location>
        <begin position="18"/>
        <end position="37"/>
    </location>
</feature>
<proteinExistence type="predicted"/>
<evidence type="ECO:0000313" key="3">
    <source>
        <dbReference type="Proteomes" id="UP000194265"/>
    </source>
</evidence>
<dbReference type="EMBL" id="CP018791">
    <property type="protein sequence ID" value="ARR01485.1"/>
    <property type="molecule type" value="Genomic_DNA"/>
</dbReference>
<dbReference type="AlphaFoldDB" id="A0A1X9SZ48"/>
<dbReference type="RefSeq" id="WP_086249212.1">
    <property type="nucleotide sequence ID" value="NZ_CP018791.1"/>
</dbReference>
<sequence>MNNIEILEQKRKNIRLKLIGILALCAIVDFIVTLGLWIFDLTAAIVGGLLAGLSLYFYLKFRYFSGFEESLKELIRDEVLKNLGLKALTKSLQVDDINSHFNNMVKNIGEFGLFKFDEFEVRDICVRDKSEILFYGILIRGKGIKLEIKKDLLNLPTSYFNDDEIISIYIATQSDTVVANLKTPLKQSFEIAKDNIQSIIKEIKQLKAA</sequence>
<feature type="transmembrane region" description="Helical" evidence="1">
    <location>
        <begin position="43"/>
        <end position="59"/>
    </location>
</feature>
<organism evidence="2 3">
    <name type="scientific">Campylobacter vicugnae</name>
    <dbReference type="NCBI Taxonomy" id="1660076"/>
    <lineage>
        <taxon>Bacteria</taxon>
        <taxon>Pseudomonadati</taxon>
        <taxon>Campylobacterota</taxon>
        <taxon>Epsilonproteobacteria</taxon>
        <taxon>Campylobacterales</taxon>
        <taxon>Campylobacteraceae</taxon>
        <taxon>Campylobacter</taxon>
    </lineage>
</organism>
<evidence type="ECO:0000313" key="2">
    <source>
        <dbReference type="EMBL" id="ARR01485.1"/>
    </source>
</evidence>
<protein>
    <submittedName>
        <fullName evidence="2">Uncharacterized protein</fullName>
    </submittedName>
</protein>
<evidence type="ECO:0000256" key="1">
    <source>
        <dbReference type="SAM" id="Phobius"/>
    </source>
</evidence>
<dbReference type="STRING" id="1660074.CVIC8964_0035"/>
<gene>
    <name evidence="2" type="ORF">CVIC8964_0035</name>
</gene>
<keyword evidence="1" id="KW-0472">Membrane</keyword>